<dbReference type="PANTHER" id="PTHR43752:SF2">
    <property type="entry name" value="BNR_ASP-BOX REPEAT FAMILY PROTEIN"/>
    <property type="match status" value="1"/>
</dbReference>
<protein>
    <recommendedName>
        <fullName evidence="2">Sialidase domain-containing protein</fullName>
    </recommendedName>
</protein>
<dbReference type="EMBL" id="VSSQ01039024">
    <property type="protein sequence ID" value="MPM92044.1"/>
    <property type="molecule type" value="Genomic_DNA"/>
</dbReference>
<feature type="domain" description="Sialidase" evidence="2">
    <location>
        <begin position="3"/>
        <end position="258"/>
    </location>
</feature>
<reference evidence="3" key="1">
    <citation type="submission" date="2019-08" db="EMBL/GenBank/DDBJ databases">
        <authorList>
            <person name="Kucharzyk K."/>
            <person name="Murdoch R.W."/>
            <person name="Higgins S."/>
            <person name="Loffler F."/>
        </authorList>
    </citation>
    <scope>NUCLEOTIDE SEQUENCE</scope>
</reference>
<evidence type="ECO:0000256" key="1">
    <source>
        <dbReference type="SAM" id="MobiDB-lite"/>
    </source>
</evidence>
<dbReference type="PANTHER" id="PTHR43752">
    <property type="entry name" value="BNR/ASP-BOX REPEAT FAMILY PROTEIN"/>
    <property type="match status" value="1"/>
</dbReference>
<evidence type="ECO:0000313" key="3">
    <source>
        <dbReference type="EMBL" id="MPM92044.1"/>
    </source>
</evidence>
<dbReference type="CDD" id="cd15482">
    <property type="entry name" value="Sialidase_non-viral"/>
    <property type="match status" value="1"/>
</dbReference>
<gene>
    <name evidence="3" type="ORF">SDC9_139178</name>
</gene>
<evidence type="ECO:0000259" key="2">
    <source>
        <dbReference type="Pfam" id="PF13088"/>
    </source>
</evidence>
<accession>A0A645DRE2</accession>
<dbReference type="InterPro" id="IPR011040">
    <property type="entry name" value="Sialidase"/>
</dbReference>
<feature type="region of interest" description="Disordered" evidence="1">
    <location>
        <begin position="67"/>
        <end position="103"/>
    </location>
</feature>
<dbReference type="Gene3D" id="2.120.10.10">
    <property type="match status" value="1"/>
</dbReference>
<dbReference type="Pfam" id="PF13088">
    <property type="entry name" value="BNR_2"/>
    <property type="match status" value="1"/>
</dbReference>
<sequence>MDIWVAARRDGVWEPAVKVTAAPKIPHWNPVLFLRLDGTVCLYFKVGKKVRFWHTWLSVSEDNGRTWSRPKELVPGDDGNGRGPGKNKNIRLSDGRIAAPASSEKNGRWRSFVDLSFDDGLTWRQQPFVPARRPHRKTVPMIQPSLWESAPGRVHTLTRTAVGYVYRSDSDDYGETWSHAYKTDLLNNNSGLDLDRTANGRLFLVANPVGNNWGERTPLTLTASDDNGATWREVFVFENEPGEYSYPAIVAEGDTLHVTYTWKREEVAYWELKIEE</sequence>
<dbReference type="AlphaFoldDB" id="A0A645DRE2"/>
<dbReference type="InterPro" id="IPR036278">
    <property type="entry name" value="Sialidase_sf"/>
</dbReference>
<organism evidence="3">
    <name type="scientific">bioreactor metagenome</name>
    <dbReference type="NCBI Taxonomy" id="1076179"/>
    <lineage>
        <taxon>unclassified sequences</taxon>
        <taxon>metagenomes</taxon>
        <taxon>ecological metagenomes</taxon>
    </lineage>
</organism>
<comment type="caution">
    <text evidence="3">The sequence shown here is derived from an EMBL/GenBank/DDBJ whole genome shotgun (WGS) entry which is preliminary data.</text>
</comment>
<proteinExistence type="predicted"/>
<name>A0A645DRE2_9ZZZZ</name>
<dbReference type="SUPFAM" id="SSF50939">
    <property type="entry name" value="Sialidases"/>
    <property type="match status" value="1"/>
</dbReference>